<comment type="caution">
    <text evidence="2">The sequence shown here is derived from an EMBL/GenBank/DDBJ whole genome shotgun (WGS) entry which is preliminary data.</text>
</comment>
<proteinExistence type="predicted"/>
<keyword evidence="3" id="KW-1185">Reference proteome</keyword>
<dbReference type="InterPro" id="IPR018708">
    <property type="entry name" value="DUF2225"/>
</dbReference>
<dbReference type="SUPFAM" id="SSF48452">
    <property type="entry name" value="TPR-like"/>
    <property type="match status" value="1"/>
</dbReference>
<evidence type="ECO:0000313" key="3">
    <source>
        <dbReference type="Proteomes" id="UP001312865"/>
    </source>
</evidence>
<sequence>MTYTSPYFNKNTTCPLCHHAYNTMRLRSRFVTFFGIDTDFMPLYQDIHLSPLLYYVHVCPNCGFSYSEEFSAYFPPKVKEKLLAHMKPGEESTFGDIRTIEIAFESYKRAIHCALIKKEQNIIIGGLYLRMAWLYRLLQNEEEEKYCLSHALKYYVNTYQLDHFSQLKMNEVRLLYLIGECYRRLDNHKDAILYYRKVIETKTQSQERKIIEMAREGWYLARQEYKAAKSSIVVD</sequence>
<dbReference type="EMBL" id="JBBAXC010000009">
    <property type="protein sequence ID" value="MEI5907829.1"/>
    <property type="molecule type" value="Genomic_DNA"/>
</dbReference>
<dbReference type="RefSeq" id="WP_336587266.1">
    <property type="nucleotide sequence ID" value="NZ_JBBAXC010000009.1"/>
</dbReference>
<dbReference type="PROSITE" id="PS50005">
    <property type="entry name" value="TPR"/>
    <property type="match status" value="1"/>
</dbReference>
<accession>A0ABU8HF82</accession>
<gene>
    <name evidence="2" type="ORF">WAK64_12270</name>
</gene>
<evidence type="ECO:0000313" key="2">
    <source>
        <dbReference type="EMBL" id="MEI5907829.1"/>
    </source>
</evidence>
<dbReference type="Pfam" id="PF09986">
    <property type="entry name" value="DUF2225"/>
    <property type="match status" value="1"/>
</dbReference>
<dbReference type="Gene3D" id="1.25.40.10">
    <property type="entry name" value="Tetratricopeptide repeat domain"/>
    <property type="match status" value="1"/>
</dbReference>
<organism evidence="2 3">
    <name type="scientific">Bacillus spongiae</name>
    <dbReference type="NCBI Taxonomy" id="2683610"/>
    <lineage>
        <taxon>Bacteria</taxon>
        <taxon>Bacillati</taxon>
        <taxon>Bacillota</taxon>
        <taxon>Bacilli</taxon>
        <taxon>Bacillales</taxon>
        <taxon>Bacillaceae</taxon>
        <taxon>Bacillus</taxon>
    </lineage>
</organism>
<dbReference type="Proteomes" id="UP001312865">
    <property type="component" value="Unassembled WGS sequence"/>
</dbReference>
<name>A0ABU8HF82_9BACI</name>
<dbReference type="InterPro" id="IPR019734">
    <property type="entry name" value="TPR_rpt"/>
</dbReference>
<dbReference type="InterPro" id="IPR011990">
    <property type="entry name" value="TPR-like_helical_dom_sf"/>
</dbReference>
<dbReference type="SMART" id="SM00028">
    <property type="entry name" value="TPR"/>
    <property type="match status" value="2"/>
</dbReference>
<keyword evidence="1" id="KW-0802">TPR repeat</keyword>
<feature type="repeat" description="TPR" evidence="1">
    <location>
        <begin position="172"/>
        <end position="205"/>
    </location>
</feature>
<reference evidence="2 3" key="1">
    <citation type="journal article" date="2018" name="J. Microbiol.">
        <title>Bacillus spongiae sp. nov., isolated from sponge of Jeju Island.</title>
        <authorList>
            <person name="Lee G.E."/>
            <person name="Im W.T."/>
            <person name="Park J.S."/>
        </authorList>
    </citation>
    <scope>NUCLEOTIDE SEQUENCE [LARGE SCALE GENOMIC DNA]</scope>
    <source>
        <strain evidence="2 3">135PIL107-10</strain>
    </source>
</reference>
<evidence type="ECO:0000256" key="1">
    <source>
        <dbReference type="PROSITE-ProRule" id="PRU00339"/>
    </source>
</evidence>
<protein>
    <submittedName>
        <fullName evidence="2">DUF2225 domain-containing protein</fullName>
    </submittedName>
</protein>